<evidence type="ECO:0000313" key="1">
    <source>
        <dbReference type="EMBL" id="SKC85148.1"/>
    </source>
</evidence>
<gene>
    <name evidence="1" type="ORF">SAMN05660236_4835</name>
</gene>
<sequence>MDKLLTEQLELETVALKNYVHTDVPKQMITKPKVNRQWVD</sequence>
<protein>
    <submittedName>
        <fullName evidence="1">Uncharacterized protein</fullName>
    </submittedName>
</protein>
<dbReference type="Proteomes" id="UP000190961">
    <property type="component" value="Unassembled WGS sequence"/>
</dbReference>
<dbReference type="EMBL" id="FUZU01000004">
    <property type="protein sequence ID" value="SKC85148.1"/>
    <property type="molecule type" value="Genomic_DNA"/>
</dbReference>
<accession>A0A1T5MBB1</accession>
<proteinExistence type="predicted"/>
<evidence type="ECO:0000313" key="2">
    <source>
        <dbReference type="Proteomes" id="UP000190961"/>
    </source>
</evidence>
<organism evidence="1 2">
    <name type="scientific">Ohtaekwangia koreensis</name>
    <dbReference type="NCBI Taxonomy" id="688867"/>
    <lineage>
        <taxon>Bacteria</taxon>
        <taxon>Pseudomonadati</taxon>
        <taxon>Bacteroidota</taxon>
        <taxon>Cytophagia</taxon>
        <taxon>Cytophagales</taxon>
        <taxon>Fulvivirgaceae</taxon>
        <taxon>Ohtaekwangia</taxon>
    </lineage>
</organism>
<keyword evidence="2" id="KW-1185">Reference proteome</keyword>
<reference evidence="1 2" key="1">
    <citation type="submission" date="2017-02" db="EMBL/GenBank/DDBJ databases">
        <authorList>
            <person name="Peterson S.W."/>
        </authorList>
    </citation>
    <scope>NUCLEOTIDE SEQUENCE [LARGE SCALE GENOMIC DNA]</scope>
    <source>
        <strain evidence="1 2">DSM 25262</strain>
    </source>
</reference>
<name>A0A1T5MBB1_9BACT</name>
<dbReference type="AlphaFoldDB" id="A0A1T5MBB1"/>